<evidence type="ECO:0008006" key="3">
    <source>
        <dbReference type="Google" id="ProtNLM"/>
    </source>
</evidence>
<keyword evidence="2" id="KW-1185">Reference proteome</keyword>
<dbReference type="EMBL" id="JBHTOH010000090">
    <property type="protein sequence ID" value="MFD1411925.1"/>
    <property type="molecule type" value="Genomic_DNA"/>
</dbReference>
<name>A0ABW4BR18_9LACO</name>
<accession>A0ABW4BR18</accession>
<reference evidence="2" key="1">
    <citation type="journal article" date="2019" name="Int. J. Syst. Evol. Microbiol.">
        <title>The Global Catalogue of Microorganisms (GCM) 10K type strain sequencing project: providing services to taxonomists for standard genome sequencing and annotation.</title>
        <authorList>
            <consortium name="The Broad Institute Genomics Platform"/>
            <consortium name="The Broad Institute Genome Sequencing Center for Infectious Disease"/>
            <person name="Wu L."/>
            <person name="Ma J."/>
        </authorList>
    </citation>
    <scope>NUCLEOTIDE SEQUENCE [LARGE SCALE GENOMIC DNA]</scope>
    <source>
        <strain evidence="2">CCM 8937</strain>
    </source>
</reference>
<gene>
    <name evidence="1" type="ORF">ACFQ4R_10070</name>
</gene>
<evidence type="ECO:0000313" key="2">
    <source>
        <dbReference type="Proteomes" id="UP001597191"/>
    </source>
</evidence>
<proteinExistence type="predicted"/>
<dbReference type="InterPro" id="IPR029039">
    <property type="entry name" value="Flavoprotein-like_sf"/>
</dbReference>
<evidence type="ECO:0000313" key="1">
    <source>
        <dbReference type="EMBL" id="MFD1411925.1"/>
    </source>
</evidence>
<dbReference type="Proteomes" id="UP001597191">
    <property type="component" value="Unassembled WGS sequence"/>
</dbReference>
<dbReference type="Gene3D" id="3.40.50.360">
    <property type="match status" value="1"/>
</dbReference>
<protein>
    <recommendedName>
        <fullName evidence="3">Flavodoxin-like fold domain-containing protein</fullName>
    </recommendedName>
</protein>
<dbReference type="SUPFAM" id="SSF52218">
    <property type="entry name" value="Flavoproteins"/>
    <property type="match status" value="1"/>
</dbReference>
<comment type="caution">
    <text evidence="1">The sequence shown here is derived from an EMBL/GenBank/DDBJ whole genome shotgun (WGS) entry which is preliminary data.</text>
</comment>
<dbReference type="RefSeq" id="WP_379880956.1">
    <property type="nucleotide sequence ID" value="NZ_JBHTOH010000090.1"/>
</dbReference>
<organism evidence="1 2">
    <name type="scientific">Lapidilactobacillus gannanensis</name>
    <dbReference type="NCBI Taxonomy" id="2486002"/>
    <lineage>
        <taxon>Bacteria</taxon>
        <taxon>Bacillati</taxon>
        <taxon>Bacillota</taxon>
        <taxon>Bacilli</taxon>
        <taxon>Lactobacillales</taxon>
        <taxon>Lactobacillaceae</taxon>
        <taxon>Lapidilactobacillus</taxon>
    </lineage>
</organism>
<sequence length="65" mass="7335">MKTVIIFDHPYTAAAYQNRPHQRSFLAALAHQVVNQLTAQKQMVDLIDLHADKFDPVMSATELAN</sequence>